<evidence type="ECO:0000313" key="1">
    <source>
        <dbReference type="EMBL" id="GMR33793.1"/>
    </source>
</evidence>
<gene>
    <name evidence="1" type="ORF">PMAYCL1PPCAC_03988</name>
</gene>
<reference evidence="2" key="1">
    <citation type="submission" date="2022-10" db="EMBL/GenBank/DDBJ databases">
        <title>Genome assembly of Pristionchus species.</title>
        <authorList>
            <person name="Yoshida K."/>
            <person name="Sommer R.J."/>
        </authorList>
    </citation>
    <scope>NUCLEOTIDE SEQUENCE [LARGE SCALE GENOMIC DNA]</scope>
    <source>
        <strain evidence="2">RS5460</strain>
    </source>
</reference>
<feature type="non-terminal residue" evidence="1">
    <location>
        <position position="75"/>
    </location>
</feature>
<protein>
    <submittedName>
        <fullName evidence="1">Uncharacterized protein</fullName>
    </submittedName>
</protein>
<name>A0AAN4Z877_9BILA</name>
<dbReference type="Proteomes" id="UP001328107">
    <property type="component" value="Unassembled WGS sequence"/>
</dbReference>
<feature type="non-terminal residue" evidence="1">
    <location>
        <position position="1"/>
    </location>
</feature>
<dbReference type="EMBL" id="BTRK01000001">
    <property type="protein sequence ID" value="GMR33793.1"/>
    <property type="molecule type" value="Genomic_DNA"/>
</dbReference>
<accession>A0AAN4Z877</accession>
<dbReference type="AlphaFoldDB" id="A0AAN4Z877"/>
<organism evidence="1 2">
    <name type="scientific">Pristionchus mayeri</name>
    <dbReference type="NCBI Taxonomy" id="1317129"/>
    <lineage>
        <taxon>Eukaryota</taxon>
        <taxon>Metazoa</taxon>
        <taxon>Ecdysozoa</taxon>
        <taxon>Nematoda</taxon>
        <taxon>Chromadorea</taxon>
        <taxon>Rhabditida</taxon>
        <taxon>Rhabditina</taxon>
        <taxon>Diplogasteromorpha</taxon>
        <taxon>Diplogasteroidea</taxon>
        <taxon>Neodiplogasteridae</taxon>
        <taxon>Pristionchus</taxon>
    </lineage>
</organism>
<keyword evidence="2" id="KW-1185">Reference proteome</keyword>
<evidence type="ECO:0000313" key="2">
    <source>
        <dbReference type="Proteomes" id="UP001328107"/>
    </source>
</evidence>
<sequence length="75" mass="8612">GAFVYSCDEVLFNLANSPFEQYSKYAYVIVQEGFTNWPQLDNIYIQVNKIPLSFSELANSGNYTENLYGKPWSIT</sequence>
<proteinExistence type="predicted"/>
<comment type="caution">
    <text evidence="1">The sequence shown here is derived from an EMBL/GenBank/DDBJ whole genome shotgun (WGS) entry which is preliminary data.</text>
</comment>